<dbReference type="AlphaFoldDB" id="A0A226BXE6"/>
<evidence type="ECO:0000256" key="6">
    <source>
        <dbReference type="ARBA" id="ARBA00022989"/>
    </source>
</evidence>
<dbReference type="PANTHER" id="PTHR30047:SF7">
    <property type="entry name" value="HIGH-AFFINITY CHOLINE TRANSPORT PROTEIN"/>
    <property type="match status" value="1"/>
</dbReference>
<evidence type="ECO:0000256" key="3">
    <source>
        <dbReference type="ARBA" id="ARBA00022448"/>
    </source>
</evidence>
<keyword evidence="4" id="KW-1003">Cell membrane</keyword>
<feature type="transmembrane region" description="Helical" evidence="8">
    <location>
        <begin position="54"/>
        <end position="72"/>
    </location>
</feature>
<evidence type="ECO:0000313" key="9">
    <source>
        <dbReference type="EMBL" id="OWZ82787.1"/>
    </source>
</evidence>
<sequence>MFKAIATKKETFKKQIVFFVSLFITLIILAIGIIDQELMTKYVSWAYNGILNNFGWIYMLSAIFFLVFAIGLSFSRFGNIKLGKDHEKPQYSYFGWFSMLFAAGMGIGLIFWGVSEPLVHYLEPPEHIQNASKDAASFGMRYSFFHWGLQPWAIYIIMSLSIAYFSFRREMPPLISSCFYPLLGDSIYRTPGYIIDILAVLATIFGVATSLGLGATQIHTGLSYLYGLSEGFNITLIIILIATVLYMLSSIVGLDKGIQALSKLNMFVALLLMTFLLIVGPTTYILNIFTSTIGTYTNRLLEMSLDSSPFIGYEWIQSWTLFYWAWWISWSPFVGLFVARISRGRTIKEFIHGVLIVPTLLTFLWFSVFGGTGFKLQFTQGINLAEIAQKDASLALFHMFEAIPLGSLLSAISLILLFVFFITSADSATFVLGILSSNGSMNPSLTKKVTWGASQSGIALILLWVGGIQALQKMAITAALPFSIIMLLLCYNLYSALCEEDKYFKI</sequence>
<protein>
    <submittedName>
        <fullName evidence="9">Glycine/betaine ABC transporter permease</fullName>
    </submittedName>
</protein>
<evidence type="ECO:0000256" key="5">
    <source>
        <dbReference type="ARBA" id="ARBA00022692"/>
    </source>
</evidence>
<feature type="transmembrane region" description="Helical" evidence="8">
    <location>
        <begin position="193"/>
        <end position="214"/>
    </location>
</feature>
<organism evidence="9 10">
    <name type="scientific">Natranaerobius trueperi</name>
    <dbReference type="NCBI Taxonomy" id="759412"/>
    <lineage>
        <taxon>Bacteria</taxon>
        <taxon>Bacillati</taxon>
        <taxon>Bacillota</taxon>
        <taxon>Clostridia</taxon>
        <taxon>Natranaerobiales</taxon>
        <taxon>Natranaerobiaceae</taxon>
        <taxon>Natranaerobius</taxon>
    </lineage>
</organism>
<proteinExistence type="inferred from homology"/>
<keyword evidence="5 8" id="KW-0812">Transmembrane</keyword>
<gene>
    <name evidence="9" type="ORF">CDO51_12280</name>
</gene>
<dbReference type="InterPro" id="IPR000060">
    <property type="entry name" value="BCCT_transptr"/>
</dbReference>
<dbReference type="GO" id="GO:0022857">
    <property type="term" value="F:transmembrane transporter activity"/>
    <property type="evidence" value="ECO:0007669"/>
    <property type="project" value="InterPro"/>
</dbReference>
<dbReference type="RefSeq" id="WP_089024520.1">
    <property type="nucleotide sequence ID" value="NZ_NIQC01000042.1"/>
</dbReference>
<accession>A0A226BXE6</accession>
<evidence type="ECO:0000256" key="7">
    <source>
        <dbReference type="ARBA" id="ARBA00023136"/>
    </source>
</evidence>
<keyword evidence="7 8" id="KW-0472">Membrane</keyword>
<dbReference type="PROSITE" id="PS01303">
    <property type="entry name" value="BCCT"/>
    <property type="match status" value="1"/>
</dbReference>
<dbReference type="OrthoDB" id="9775735at2"/>
<dbReference type="EMBL" id="NIQC01000042">
    <property type="protein sequence ID" value="OWZ82787.1"/>
    <property type="molecule type" value="Genomic_DNA"/>
</dbReference>
<dbReference type="InterPro" id="IPR018093">
    <property type="entry name" value="BCCT_CS"/>
</dbReference>
<feature type="transmembrane region" description="Helical" evidence="8">
    <location>
        <begin position="408"/>
        <end position="437"/>
    </location>
</feature>
<evidence type="ECO:0000256" key="8">
    <source>
        <dbReference type="SAM" id="Phobius"/>
    </source>
</evidence>
<feature type="transmembrane region" description="Helical" evidence="8">
    <location>
        <begin position="474"/>
        <end position="494"/>
    </location>
</feature>
<dbReference type="PANTHER" id="PTHR30047">
    <property type="entry name" value="HIGH-AFFINITY CHOLINE TRANSPORT PROTEIN-RELATED"/>
    <property type="match status" value="1"/>
</dbReference>
<dbReference type="Pfam" id="PF02028">
    <property type="entry name" value="BCCT"/>
    <property type="match status" value="1"/>
</dbReference>
<feature type="transmembrane region" description="Helical" evidence="8">
    <location>
        <begin position="234"/>
        <end position="254"/>
    </location>
</feature>
<comment type="similarity">
    <text evidence="2">Belongs to the BCCT transporter (TC 2.A.15) family.</text>
</comment>
<feature type="transmembrane region" description="Helical" evidence="8">
    <location>
        <begin position="93"/>
        <end position="114"/>
    </location>
</feature>
<evidence type="ECO:0000256" key="2">
    <source>
        <dbReference type="ARBA" id="ARBA00005658"/>
    </source>
</evidence>
<keyword evidence="3" id="KW-0813">Transport</keyword>
<dbReference type="Proteomes" id="UP000214588">
    <property type="component" value="Unassembled WGS sequence"/>
</dbReference>
<feature type="transmembrane region" description="Helical" evidence="8">
    <location>
        <begin position="316"/>
        <end position="338"/>
    </location>
</feature>
<keyword evidence="10" id="KW-1185">Reference proteome</keyword>
<feature type="transmembrane region" description="Helical" evidence="8">
    <location>
        <begin position="16"/>
        <end position="34"/>
    </location>
</feature>
<evidence type="ECO:0000256" key="1">
    <source>
        <dbReference type="ARBA" id="ARBA00004651"/>
    </source>
</evidence>
<reference evidence="9 10" key="1">
    <citation type="submission" date="2017-06" db="EMBL/GenBank/DDBJ databases">
        <title>Draft Genome Sequence of Natranaerobius trueperi halophilic, alkalithermophilic bacteria from soda lakes.</title>
        <authorList>
            <person name="Zhao B."/>
        </authorList>
    </citation>
    <scope>NUCLEOTIDE SEQUENCE [LARGE SCALE GENOMIC DNA]</scope>
    <source>
        <strain evidence="9 10">DSM 18760</strain>
    </source>
</reference>
<evidence type="ECO:0000256" key="4">
    <source>
        <dbReference type="ARBA" id="ARBA00022475"/>
    </source>
</evidence>
<dbReference type="GO" id="GO:0005886">
    <property type="term" value="C:plasma membrane"/>
    <property type="evidence" value="ECO:0007669"/>
    <property type="project" value="UniProtKB-SubCell"/>
</dbReference>
<feature type="transmembrane region" description="Helical" evidence="8">
    <location>
        <begin position="350"/>
        <end position="368"/>
    </location>
</feature>
<feature type="transmembrane region" description="Helical" evidence="8">
    <location>
        <begin position="149"/>
        <end position="167"/>
    </location>
</feature>
<feature type="transmembrane region" description="Helical" evidence="8">
    <location>
        <begin position="266"/>
        <end position="296"/>
    </location>
</feature>
<feature type="transmembrane region" description="Helical" evidence="8">
    <location>
        <begin position="449"/>
        <end position="468"/>
    </location>
</feature>
<keyword evidence="6 8" id="KW-1133">Transmembrane helix</keyword>
<name>A0A226BXE6_9FIRM</name>
<evidence type="ECO:0000313" key="10">
    <source>
        <dbReference type="Proteomes" id="UP000214588"/>
    </source>
</evidence>
<comment type="subcellular location">
    <subcellularLocation>
        <location evidence="1">Cell membrane</location>
        <topology evidence="1">Multi-pass membrane protein</topology>
    </subcellularLocation>
</comment>
<dbReference type="NCBIfam" id="TIGR00842">
    <property type="entry name" value="bcct"/>
    <property type="match status" value="1"/>
</dbReference>
<comment type="caution">
    <text evidence="9">The sequence shown here is derived from an EMBL/GenBank/DDBJ whole genome shotgun (WGS) entry which is preliminary data.</text>
</comment>